<gene>
    <name evidence="3" type="ORF">DR950_10765</name>
</gene>
<organism evidence="3 4">
    <name type="scientific">Kitasatospora xanthocidica</name>
    <dbReference type="NCBI Taxonomy" id="83382"/>
    <lineage>
        <taxon>Bacteria</taxon>
        <taxon>Bacillati</taxon>
        <taxon>Actinomycetota</taxon>
        <taxon>Actinomycetes</taxon>
        <taxon>Kitasatosporales</taxon>
        <taxon>Streptomycetaceae</taxon>
        <taxon>Kitasatospora</taxon>
    </lineage>
</organism>
<reference evidence="3 4" key="1">
    <citation type="submission" date="2018-08" db="EMBL/GenBank/DDBJ databases">
        <title>Diversity &amp; Physiological Properties of Lignin-Decomposing Actinobacteria from Soil.</title>
        <authorList>
            <person name="Roh S.G."/>
            <person name="Kim S.B."/>
        </authorList>
    </citation>
    <scope>NUCLEOTIDE SEQUENCE [LARGE SCALE GENOMIC DNA]</scope>
    <source>
        <strain evidence="3 4">MMS17-GH009</strain>
    </source>
</reference>
<dbReference type="SMART" id="SM00530">
    <property type="entry name" value="HTH_XRE"/>
    <property type="match status" value="1"/>
</dbReference>
<dbReference type="CDD" id="cd00093">
    <property type="entry name" value="HTH_XRE"/>
    <property type="match status" value="1"/>
</dbReference>
<dbReference type="InterPro" id="IPR001387">
    <property type="entry name" value="Cro/C1-type_HTH"/>
</dbReference>
<evidence type="ECO:0000256" key="1">
    <source>
        <dbReference type="SAM" id="MobiDB-lite"/>
    </source>
</evidence>
<dbReference type="Gene3D" id="1.10.260.40">
    <property type="entry name" value="lambda repressor-like DNA-binding domains"/>
    <property type="match status" value="1"/>
</dbReference>
<proteinExistence type="predicted"/>
<comment type="caution">
    <text evidence="3">The sequence shown here is derived from an EMBL/GenBank/DDBJ whole genome shotgun (WGS) entry which is preliminary data.</text>
</comment>
<dbReference type="SUPFAM" id="SSF47413">
    <property type="entry name" value="lambda repressor-like DNA-binding domains"/>
    <property type="match status" value="1"/>
</dbReference>
<dbReference type="PROSITE" id="PS50943">
    <property type="entry name" value="HTH_CROC1"/>
    <property type="match status" value="1"/>
</dbReference>
<accession>A0A372ZRP8</accession>
<dbReference type="EMBL" id="QVIG01000001">
    <property type="protein sequence ID" value="RGD58204.1"/>
    <property type="molecule type" value="Genomic_DNA"/>
</dbReference>
<evidence type="ECO:0000259" key="2">
    <source>
        <dbReference type="PROSITE" id="PS50943"/>
    </source>
</evidence>
<evidence type="ECO:0000313" key="4">
    <source>
        <dbReference type="Proteomes" id="UP000263377"/>
    </source>
</evidence>
<dbReference type="Pfam" id="PF13560">
    <property type="entry name" value="HTH_31"/>
    <property type="match status" value="1"/>
</dbReference>
<evidence type="ECO:0000313" key="3">
    <source>
        <dbReference type="EMBL" id="RGD58204.1"/>
    </source>
</evidence>
<dbReference type="AlphaFoldDB" id="A0A372ZRP8"/>
<sequence>MAPAAAAPAPPTGRGQDAWREFGARLRHWRRRAGLTQAQLGAGIGYDHTAVSKIEHGARRVTPRVADRIDDLLGAAGELSAACQRAENAELCDPDAISPALLRPPLPGGAPSGPPAPPPAPAPPRLPDYGLLCPLHGAEGCAVPEPGELAALHAEFCSAEALADPAAARPLDAVTAHALTGLLAARLRSGETGDRPVLVAAVERTLRAVLARLATAPAGQRGPLVRLAAEHAHAAGALRMQDGRNATAMACYDRALTWAGLAADRATQVGTLSDMSILARLDGDPVAALGYAREIERAAPDRHWAGAMGRISRARAHALTGDVRATVRQIDLARSHLDHIGAEDEVDVPWLSIASMRMRVESAAAAALRDLAAATDDPRLARRALDATETALGLLGPDQLPSSRLLFIVRAADCHVCAHDPATAVDLLGPALEATGATALPALVEYELRGLRDRLAAHAPRAAHRWAEPARS</sequence>
<dbReference type="InterPro" id="IPR010982">
    <property type="entry name" value="Lambda_DNA-bd_dom_sf"/>
</dbReference>
<dbReference type="Proteomes" id="UP000263377">
    <property type="component" value="Unassembled WGS sequence"/>
</dbReference>
<dbReference type="GO" id="GO:0003677">
    <property type="term" value="F:DNA binding"/>
    <property type="evidence" value="ECO:0007669"/>
    <property type="project" value="InterPro"/>
</dbReference>
<feature type="region of interest" description="Disordered" evidence="1">
    <location>
        <begin position="97"/>
        <end position="123"/>
    </location>
</feature>
<protein>
    <submittedName>
        <fullName evidence="3">XRE family transcriptional regulator</fullName>
    </submittedName>
</protein>
<keyword evidence="4" id="KW-1185">Reference proteome</keyword>
<feature type="compositionally biased region" description="Pro residues" evidence="1">
    <location>
        <begin position="102"/>
        <end position="123"/>
    </location>
</feature>
<name>A0A372ZRP8_9ACTN</name>
<feature type="domain" description="HTH cro/C1-type" evidence="2">
    <location>
        <begin position="26"/>
        <end position="79"/>
    </location>
</feature>